<keyword evidence="4" id="KW-0106">Calcium</keyword>
<dbReference type="InterPro" id="IPR014718">
    <property type="entry name" value="GH-type_carb-bd"/>
</dbReference>
<dbReference type="Pfam" id="PF14508">
    <property type="entry name" value="GH97_N"/>
    <property type="match status" value="1"/>
</dbReference>
<proteinExistence type="predicted"/>
<keyword evidence="11" id="KW-1185">Reference proteome</keyword>
<evidence type="ECO:0000256" key="5">
    <source>
        <dbReference type="SAM" id="SignalP"/>
    </source>
</evidence>
<keyword evidence="3" id="KW-0378">Hydrolase</keyword>
<gene>
    <name evidence="10" type="ORF">GVT53_13960</name>
</gene>
<reference evidence="10 11" key="1">
    <citation type="submission" date="2020-02" db="EMBL/GenBank/DDBJ databases">
        <title>Complete genome of Muricauda sp. 501str8.</title>
        <authorList>
            <person name="Dong B."/>
            <person name="Zhu S."/>
            <person name="Yang J."/>
            <person name="Chen J."/>
        </authorList>
    </citation>
    <scope>NUCLEOTIDE SEQUENCE [LARGE SCALE GENOMIC DNA]</scope>
    <source>
        <strain evidence="10 11">501str8</strain>
    </source>
</reference>
<evidence type="ECO:0000259" key="7">
    <source>
        <dbReference type="Pfam" id="PF10566"/>
    </source>
</evidence>
<evidence type="ECO:0008006" key="12">
    <source>
        <dbReference type="Google" id="ProtNLM"/>
    </source>
</evidence>
<feature type="domain" description="Glycosyl-hydrolase 97 C-terminal oligomerisation" evidence="9">
    <location>
        <begin position="818"/>
        <end position="906"/>
    </location>
</feature>
<organism evidence="10 11">
    <name type="scientific">Flagellimonas oceani</name>
    <dbReference type="NCBI Taxonomy" id="2698672"/>
    <lineage>
        <taxon>Bacteria</taxon>
        <taxon>Pseudomonadati</taxon>
        <taxon>Bacteroidota</taxon>
        <taxon>Flavobacteriia</taxon>
        <taxon>Flavobacteriales</taxon>
        <taxon>Flavobacteriaceae</taxon>
        <taxon>Flagellimonas</taxon>
    </lineage>
</organism>
<accession>A0A6G7J4M9</accession>
<feature type="domain" description="Glycosyl-hydrolase 97 catalytic" evidence="7">
    <location>
        <begin position="570"/>
        <end position="719"/>
    </location>
</feature>
<protein>
    <recommendedName>
        <fullName evidence="12">Glycoside hydrolase family 97 protein</fullName>
    </recommendedName>
</protein>
<dbReference type="PANTHER" id="PTHR35803">
    <property type="entry name" value="GLUCAN 1,4-ALPHA-GLUCOSIDASE SUSB-RELATED"/>
    <property type="match status" value="1"/>
</dbReference>
<comment type="cofactor">
    <cofactor evidence="1">
        <name>Ca(2+)</name>
        <dbReference type="ChEBI" id="CHEBI:29108"/>
    </cofactor>
</comment>
<dbReference type="AlphaFoldDB" id="A0A6G7J4M9"/>
<dbReference type="PANTHER" id="PTHR35803:SF2">
    <property type="entry name" value="RETAINING ALPHA-GALACTOSIDASE"/>
    <property type="match status" value="1"/>
</dbReference>
<dbReference type="InterPro" id="IPR029483">
    <property type="entry name" value="GH97_C"/>
</dbReference>
<dbReference type="Gene3D" id="3.40.50.1110">
    <property type="entry name" value="SGNH hydrolase"/>
    <property type="match status" value="1"/>
</dbReference>
<dbReference type="InterPro" id="IPR005181">
    <property type="entry name" value="SASA"/>
</dbReference>
<dbReference type="GO" id="GO:0016788">
    <property type="term" value="F:hydrolase activity, acting on ester bonds"/>
    <property type="evidence" value="ECO:0007669"/>
    <property type="project" value="UniProtKB-ARBA"/>
</dbReference>
<dbReference type="SUPFAM" id="SSF52266">
    <property type="entry name" value="SGNH hydrolase"/>
    <property type="match status" value="1"/>
</dbReference>
<comment type="subunit">
    <text evidence="2">Monomer.</text>
</comment>
<evidence type="ECO:0000259" key="6">
    <source>
        <dbReference type="Pfam" id="PF03629"/>
    </source>
</evidence>
<feature type="domain" description="Glycosyl-hydrolase 97 N-terminal" evidence="8">
    <location>
        <begin position="287"/>
        <end position="549"/>
    </location>
</feature>
<dbReference type="InterPro" id="IPR052720">
    <property type="entry name" value="Glycosyl_hydrolase_97"/>
</dbReference>
<dbReference type="EMBL" id="CP049616">
    <property type="protein sequence ID" value="QII45736.1"/>
    <property type="molecule type" value="Genomic_DNA"/>
</dbReference>
<evidence type="ECO:0000259" key="9">
    <source>
        <dbReference type="Pfam" id="PF14509"/>
    </source>
</evidence>
<dbReference type="GO" id="GO:0030246">
    <property type="term" value="F:carbohydrate binding"/>
    <property type="evidence" value="ECO:0007669"/>
    <property type="project" value="InterPro"/>
</dbReference>
<dbReference type="Gene3D" id="2.70.98.10">
    <property type="match status" value="1"/>
</dbReference>
<dbReference type="InterPro" id="IPR017853">
    <property type="entry name" value="GH"/>
</dbReference>
<dbReference type="InterPro" id="IPR019563">
    <property type="entry name" value="GH97_catalytic"/>
</dbReference>
<feature type="signal peptide" evidence="5">
    <location>
        <begin position="1"/>
        <end position="22"/>
    </location>
</feature>
<evidence type="ECO:0000256" key="2">
    <source>
        <dbReference type="ARBA" id="ARBA00011245"/>
    </source>
</evidence>
<keyword evidence="5" id="KW-0732">Signal</keyword>
<dbReference type="Gene3D" id="3.20.20.70">
    <property type="entry name" value="Aldolase class I"/>
    <property type="match status" value="1"/>
</dbReference>
<dbReference type="RefSeq" id="WP_166249124.1">
    <property type="nucleotide sequence ID" value="NZ_CP049616.1"/>
</dbReference>
<dbReference type="KEGG" id="mut:GVT53_13960"/>
<dbReference type="Proteomes" id="UP000502928">
    <property type="component" value="Chromosome"/>
</dbReference>
<dbReference type="Pfam" id="PF14509">
    <property type="entry name" value="GH97_C"/>
    <property type="match status" value="1"/>
</dbReference>
<feature type="domain" description="Sialate O-acetylesterase" evidence="6">
    <location>
        <begin position="27"/>
        <end position="273"/>
    </location>
</feature>
<dbReference type="Pfam" id="PF03629">
    <property type="entry name" value="SASA"/>
    <property type="match status" value="1"/>
</dbReference>
<dbReference type="InterPro" id="IPR036514">
    <property type="entry name" value="SGNH_hydro_sf"/>
</dbReference>
<dbReference type="InterPro" id="IPR029486">
    <property type="entry name" value="GH97_N"/>
</dbReference>
<evidence type="ECO:0000313" key="11">
    <source>
        <dbReference type="Proteomes" id="UP000502928"/>
    </source>
</evidence>
<dbReference type="SUPFAM" id="SSF51445">
    <property type="entry name" value="(Trans)glycosidases"/>
    <property type="match status" value="1"/>
</dbReference>
<feature type="chain" id="PRO_5026019036" description="Glycoside hydrolase family 97 protein" evidence="5">
    <location>
        <begin position="23"/>
        <end position="909"/>
    </location>
</feature>
<evidence type="ECO:0000313" key="10">
    <source>
        <dbReference type="EMBL" id="QII45736.1"/>
    </source>
</evidence>
<dbReference type="InterPro" id="IPR013785">
    <property type="entry name" value="Aldolase_TIM"/>
</dbReference>
<evidence type="ECO:0000256" key="3">
    <source>
        <dbReference type="ARBA" id="ARBA00022801"/>
    </source>
</evidence>
<name>A0A6G7J4M9_9FLAO</name>
<evidence type="ECO:0000256" key="1">
    <source>
        <dbReference type="ARBA" id="ARBA00001913"/>
    </source>
</evidence>
<evidence type="ECO:0000259" key="8">
    <source>
        <dbReference type="Pfam" id="PF14508"/>
    </source>
</evidence>
<sequence>MRKTIGLLVWSIFFLTGANTFAQDDDFHIYLCFGQSNMQGATKAEPMDTIPVAGFEMMSPMDCPDLNRKMGEWYPAKPPLANCNAGLSPADYFGRTMAENAKEGVKIGVINVAVGGCKIELYDKDNYKSYVKTAPDWMLNWINEYGGNPYGRLVELAKKAQKDGVIKGILLHQGESNTGDTLWPQKVKEVYNNLLKDLDLDPAQTPLLAGELLSEDENGACASMNSIINTLPQVIPNAYVVPSDGCEGTQDRLHFSAAGYRKLGKRYAHRMLQVLGQESKDVALTAKGPDSMLQVTVGTRNGMPFYNVIYGDKPVVVDAPLGLDTNLGDFTKNLVLKDSLIIAPMSETYYMNKIKKEKVEYKANEAVFSFLKDGLNAFDLIFSIGNNDIAFRYKMYPQNEHLSTVVKSEATGFKFPEDTKSFLSPMMTPMTGFARTAPSYESGYEVEKPMVENKSPEGYVFPGLFRTESGFWVLVSETGVHGQYPASHLGNFNNGGYSLEFPNPRQNNGYGSSAAQIGLPGLSPWRTITVGKTLKPIVETTIAFDVVHPLYEPSKQYEYGRGTWSWIIWQDVSMNYDDQIKYVDLAAELGYEFILIDAWWDSRIGYERMEELINYAKGKGVDVFLWYNSNGSWNDAFQTPINKMSTSVARKKEMKWLNKVRVKGIKVDFFGGDKQTTMQLYEDILSDANDYGLMVVFHGATLPRGWERMFPNFVGSEAVLASEMLVFSQDVREKEALYATLHPFIRNTVASMEFGGTVLNKFFNKGNKDGQKRLTSDIFQLATAILYQNPVQFFAITPNNLTDAPEWALDFMRTVPTTWDETVFLDGYPGKYVILARRHGNQWYIAGVNAQQETLEIDVRLPMLDSGEKLTIYRDNKELMGSATTVKLKKNKQVSIEIPNKGGILIKNE</sequence>
<evidence type="ECO:0000256" key="4">
    <source>
        <dbReference type="ARBA" id="ARBA00022837"/>
    </source>
</evidence>
<dbReference type="Pfam" id="PF10566">
    <property type="entry name" value="Glyco_hydro_97"/>
    <property type="match status" value="1"/>
</dbReference>